<accession>A0A081BIG6</accession>
<dbReference type="Proteomes" id="UP000028700">
    <property type="component" value="Unassembled WGS sequence"/>
</dbReference>
<organism evidence="1 2">
    <name type="scientific">Secundilactobacillus oryzae JCM 18671</name>
    <dbReference type="NCBI Taxonomy" id="1291743"/>
    <lineage>
        <taxon>Bacteria</taxon>
        <taxon>Bacillati</taxon>
        <taxon>Bacillota</taxon>
        <taxon>Bacilli</taxon>
        <taxon>Lactobacillales</taxon>
        <taxon>Lactobacillaceae</taxon>
        <taxon>Secundilactobacillus</taxon>
    </lineage>
</organism>
<protein>
    <submittedName>
        <fullName evidence="1">Extracellular transglycosylase</fullName>
    </submittedName>
</protein>
<evidence type="ECO:0000313" key="2">
    <source>
        <dbReference type="Proteomes" id="UP000028700"/>
    </source>
</evidence>
<name>A0A081BIG6_9LACO</name>
<proteinExistence type="predicted"/>
<evidence type="ECO:0000313" key="1">
    <source>
        <dbReference type="EMBL" id="GAK47834.1"/>
    </source>
</evidence>
<dbReference type="eggNOG" id="COG1388">
    <property type="taxonomic scope" value="Bacteria"/>
</dbReference>
<keyword evidence="2" id="KW-1185">Reference proteome</keyword>
<reference evidence="1" key="1">
    <citation type="journal article" date="2014" name="Genome Announc.">
        <title>Draft Genome Sequence of Lactobacillus oryzae Strain SG293T.</title>
        <authorList>
            <person name="Tanizawa Y."/>
            <person name="Fujisawa T."/>
            <person name="Mochizuki T."/>
            <person name="Kaminuma E."/>
            <person name="Nakamura Y."/>
            <person name="Tohno M."/>
        </authorList>
    </citation>
    <scope>NUCLEOTIDE SEQUENCE [LARGE SCALE GENOMIC DNA]</scope>
    <source>
        <strain evidence="1">SG293</strain>
    </source>
</reference>
<gene>
    <name evidence="1" type="ORF">LOSG293_130230</name>
</gene>
<dbReference type="EMBL" id="BBJM01000013">
    <property type="protein sequence ID" value="GAK47834.1"/>
    <property type="molecule type" value="Genomic_DNA"/>
</dbReference>
<dbReference type="STRING" id="1291743.LOSG293_130230"/>
<comment type="caution">
    <text evidence="1">The sequence shown here is derived from an EMBL/GenBank/DDBJ whole genome shotgun (WGS) entry which is preliminary data.</text>
</comment>
<dbReference type="AlphaFoldDB" id="A0A081BIG6"/>
<sequence>MLTKLKHCWVMLGTLIIEIGADYSMSKLKTGFIALLAIFSFTFSSVSEVMTPTQPEQTAQAAKLSTAQQIAKINSSLSKKEKSAKHYIAMRESGGGYTAKNGSCYGRYQLLRSYLHYNYSKVNQEKTANKYVKARYGSWVKAKKFWLSHHWY</sequence>